<dbReference type="PANTHER" id="PTHR48475">
    <property type="entry name" value="RIBONUCLEASE H"/>
    <property type="match status" value="1"/>
</dbReference>
<dbReference type="InterPro" id="IPR043502">
    <property type="entry name" value="DNA/RNA_pol_sf"/>
</dbReference>
<evidence type="ECO:0000313" key="2">
    <source>
        <dbReference type="EMBL" id="KAK4385976.1"/>
    </source>
</evidence>
<dbReference type="InterPro" id="IPR041577">
    <property type="entry name" value="RT_RNaseH_2"/>
</dbReference>
<accession>A0AAE1W3B9</accession>
<evidence type="ECO:0000259" key="1">
    <source>
        <dbReference type="Pfam" id="PF17919"/>
    </source>
</evidence>
<reference evidence="2" key="2">
    <citation type="journal article" date="2024" name="Plant">
        <title>Genomic evolution and insights into agronomic trait innovations of Sesamum species.</title>
        <authorList>
            <person name="Miao H."/>
            <person name="Wang L."/>
            <person name="Qu L."/>
            <person name="Liu H."/>
            <person name="Sun Y."/>
            <person name="Le M."/>
            <person name="Wang Q."/>
            <person name="Wei S."/>
            <person name="Zheng Y."/>
            <person name="Lin W."/>
            <person name="Duan Y."/>
            <person name="Cao H."/>
            <person name="Xiong S."/>
            <person name="Wang X."/>
            <person name="Wei L."/>
            <person name="Li C."/>
            <person name="Ma Q."/>
            <person name="Ju M."/>
            <person name="Zhao R."/>
            <person name="Li G."/>
            <person name="Mu C."/>
            <person name="Tian Q."/>
            <person name="Mei H."/>
            <person name="Zhang T."/>
            <person name="Gao T."/>
            <person name="Zhang H."/>
        </authorList>
    </citation>
    <scope>NUCLEOTIDE SEQUENCE</scope>
    <source>
        <strain evidence="2">K16</strain>
    </source>
</reference>
<evidence type="ECO:0000313" key="3">
    <source>
        <dbReference type="Proteomes" id="UP001289374"/>
    </source>
</evidence>
<feature type="domain" description="Reverse transcriptase/retrotransposon-derived protein RNase H-like" evidence="1">
    <location>
        <begin position="65"/>
        <end position="163"/>
    </location>
</feature>
<organism evidence="2 3">
    <name type="scientific">Sesamum angolense</name>
    <dbReference type="NCBI Taxonomy" id="2727404"/>
    <lineage>
        <taxon>Eukaryota</taxon>
        <taxon>Viridiplantae</taxon>
        <taxon>Streptophyta</taxon>
        <taxon>Embryophyta</taxon>
        <taxon>Tracheophyta</taxon>
        <taxon>Spermatophyta</taxon>
        <taxon>Magnoliopsida</taxon>
        <taxon>eudicotyledons</taxon>
        <taxon>Gunneridae</taxon>
        <taxon>Pentapetalae</taxon>
        <taxon>asterids</taxon>
        <taxon>lamiids</taxon>
        <taxon>Lamiales</taxon>
        <taxon>Pedaliaceae</taxon>
        <taxon>Sesamum</taxon>
    </lineage>
</organism>
<gene>
    <name evidence="2" type="ORF">Sango_2721600</name>
</gene>
<protein>
    <recommendedName>
        <fullName evidence="1">Reverse transcriptase/retrotransposon-derived protein RNase H-like domain-containing protein</fullName>
    </recommendedName>
</protein>
<keyword evidence="3" id="KW-1185">Reference proteome</keyword>
<comment type="caution">
    <text evidence="2">The sequence shown here is derived from an EMBL/GenBank/DDBJ whole genome shotgun (WGS) entry which is preliminary data.</text>
</comment>
<dbReference type="EMBL" id="JACGWL010000016">
    <property type="protein sequence ID" value="KAK4385976.1"/>
    <property type="molecule type" value="Genomic_DNA"/>
</dbReference>
<dbReference type="InterPro" id="IPR043128">
    <property type="entry name" value="Rev_trsase/Diguanyl_cyclase"/>
</dbReference>
<dbReference type="Proteomes" id="UP001289374">
    <property type="component" value="Unassembled WGS sequence"/>
</dbReference>
<sequence>MVSQRGIEANPAKIKAILDMGLPTNINKVQRLIERKAALSRFKSKSAEKDLPFFKTIRKTKDFEWTEECQQAFEDLKAYLAKLPLLGKPMPSDTLYLYLSSTPQAISSVLVREEDGGQTPIYYVSKVLNGAECRYLLIEMLALALVATIRKLHPYFLSYPVRVRTNTPLKQVLGRPEASGRLASNVDSVGLLDPRSRSGDSLKINAPPLRGCGLSYNHHMHVTAMVPQVRGLIRELGILVIPTKPEKTSI</sequence>
<reference evidence="2" key="1">
    <citation type="submission" date="2020-06" db="EMBL/GenBank/DDBJ databases">
        <authorList>
            <person name="Li T."/>
            <person name="Hu X."/>
            <person name="Zhang T."/>
            <person name="Song X."/>
            <person name="Zhang H."/>
            <person name="Dai N."/>
            <person name="Sheng W."/>
            <person name="Hou X."/>
            <person name="Wei L."/>
        </authorList>
    </citation>
    <scope>NUCLEOTIDE SEQUENCE</scope>
    <source>
        <strain evidence="2">K16</strain>
        <tissue evidence="2">Leaf</tissue>
    </source>
</reference>
<name>A0AAE1W3B9_9LAMI</name>
<dbReference type="Pfam" id="PF17919">
    <property type="entry name" value="RT_RNaseH_2"/>
    <property type="match status" value="1"/>
</dbReference>
<dbReference type="AlphaFoldDB" id="A0AAE1W3B9"/>
<proteinExistence type="predicted"/>
<dbReference type="SUPFAM" id="SSF56672">
    <property type="entry name" value="DNA/RNA polymerases"/>
    <property type="match status" value="1"/>
</dbReference>
<dbReference type="Gene3D" id="3.30.70.270">
    <property type="match status" value="1"/>
</dbReference>
<dbReference type="PANTHER" id="PTHR48475:SF2">
    <property type="entry name" value="RIBONUCLEASE H"/>
    <property type="match status" value="1"/>
</dbReference>